<dbReference type="PIRSF" id="PIRSF033091">
    <property type="entry name" value="Pesterase_YhaO"/>
    <property type="match status" value="1"/>
</dbReference>
<dbReference type="RefSeq" id="WP_190931040.1">
    <property type="nucleotide sequence ID" value="NZ_JACXJA010000042.1"/>
</dbReference>
<dbReference type="PANTHER" id="PTHR30337">
    <property type="entry name" value="COMPONENT OF ATP-DEPENDENT DSDNA EXONUCLEASE"/>
    <property type="match status" value="1"/>
</dbReference>
<reference evidence="3" key="1">
    <citation type="submission" date="2020-09" db="EMBL/GenBank/DDBJ databases">
        <title>A novel bacterium of genus Paenibacillus, isolated from South China Sea.</title>
        <authorList>
            <person name="Huang H."/>
            <person name="Mo K."/>
            <person name="Hu Y."/>
        </authorList>
    </citation>
    <scope>NUCLEOTIDE SEQUENCE</scope>
    <source>
        <strain evidence="3">IB182363</strain>
    </source>
</reference>
<gene>
    <name evidence="3" type="ORF">IDH45_25900</name>
</gene>
<dbReference type="InterPro" id="IPR029052">
    <property type="entry name" value="Metallo-depent_PP-like"/>
</dbReference>
<evidence type="ECO:0000313" key="4">
    <source>
        <dbReference type="Proteomes" id="UP000639396"/>
    </source>
</evidence>
<evidence type="ECO:0000256" key="1">
    <source>
        <dbReference type="ARBA" id="ARBA00022801"/>
    </source>
</evidence>
<organism evidence="3 4">
    <name type="scientific">Paenibacillus oceani</name>
    <dbReference type="NCBI Taxonomy" id="2772510"/>
    <lineage>
        <taxon>Bacteria</taxon>
        <taxon>Bacillati</taxon>
        <taxon>Bacillota</taxon>
        <taxon>Bacilli</taxon>
        <taxon>Bacillales</taxon>
        <taxon>Paenibacillaceae</taxon>
        <taxon>Paenibacillus</taxon>
    </lineage>
</organism>
<dbReference type="CDD" id="cd00840">
    <property type="entry name" value="MPP_Mre11_N"/>
    <property type="match status" value="1"/>
</dbReference>
<protein>
    <submittedName>
        <fullName evidence="3">DNA repair exonuclease</fullName>
    </submittedName>
</protein>
<dbReference type="Pfam" id="PF00149">
    <property type="entry name" value="Metallophos"/>
    <property type="match status" value="1"/>
</dbReference>
<dbReference type="Gene3D" id="3.60.21.10">
    <property type="match status" value="1"/>
</dbReference>
<comment type="caution">
    <text evidence="3">The sequence shown here is derived from an EMBL/GenBank/DDBJ whole genome shotgun (WGS) entry which is preliminary data.</text>
</comment>
<dbReference type="AlphaFoldDB" id="A0A927CGN9"/>
<keyword evidence="4" id="KW-1185">Reference proteome</keyword>
<accession>A0A927CGN9</accession>
<keyword evidence="3" id="KW-0540">Nuclease</keyword>
<evidence type="ECO:0000313" key="3">
    <source>
        <dbReference type="EMBL" id="MBD2865420.1"/>
    </source>
</evidence>
<dbReference type="Proteomes" id="UP000639396">
    <property type="component" value="Unassembled WGS sequence"/>
</dbReference>
<proteinExistence type="predicted"/>
<evidence type="ECO:0000259" key="2">
    <source>
        <dbReference type="Pfam" id="PF00149"/>
    </source>
</evidence>
<dbReference type="InterPro" id="IPR004843">
    <property type="entry name" value="Calcineurin-like_PHP"/>
</dbReference>
<dbReference type="InterPro" id="IPR014576">
    <property type="entry name" value="Pesterase_YhaO"/>
</dbReference>
<name>A0A927CGN9_9BACL</name>
<keyword evidence="1" id="KW-0378">Hydrolase</keyword>
<dbReference type="SUPFAM" id="SSF56300">
    <property type="entry name" value="Metallo-dependent phosphatases"/>
    <property type="match status" value="1"/>
</dbReference>
<keyword evidence="3" id="KW-0269">Exonuclease</keyword>
<dbReference type="PANTHER" id="PTHR30337:SF7">
    <property type="entry name" value="PHOSPHOESTERASE"/>
    <property type="match status" value="1"/>
</dbReference>
<feature type="domain" description="Calcineurin-like phosphoesterase" evidence="2">
    <location>
        <begin position="4"/>
        <end position="204"/>
    </location>
</feature>
<dbReference type="EMBL" id="JACXJA010000042">
    <property type="protein sequence ID" value="MBD2865420.1"/>
    <property type="molecule type" value="Genomic_DNA"/>
</dbReference>
<sequence>MRSFRFIHAADLHLDSPFKGLSALPSAIRERIRESTFRALRHLVELAVTERADFVLIAGDVYDSADRSLKAQLRFQSAVGLLAERGIPVYVIHGNHDPDDGNGASLRWPDTVRFFSSGEQADAFVVRDRSGADLACVHGWSYPTSAVTDNPLARFGAPKPGLFNIGLLHANVDGDAGHDNYAPCSVKELQRTGFDYWALGHIHTRAVLSENPAIVYPGNIQGRSVRETGPRGCCIVDVSESGSTAISFRPLDAVRWHTAAVSIEGLSTEQELRDRLEEELRLCEERSGGRPAIVRFRLNGRGPLHKTLRKPGPLLELTEEFRELERRRAESSEPDSPFVWIESVDVATASELDPKEAANRNGFIGDMLQLSAGLAGDGDSLRSLIEEALQPLLAHPKAGPLAEAMAADEREEWLKAAESLALGLVAEEEGWDE</sequence>
<dbReference type="InterPro" id="IPR050535">
    <property type="entry name" value="DNA_Repair-Maintenance_Comp"/>
</dbReference>
<dbReference type="InterPro" id="IPR041796">
    <property type="entry name" value="Mre11_N"/>
</dbReference>
<dbReference type="GO" id="GO:0004527">
    <property type="term" value="F:exonuclease activity"/>
    <property type="evidence" value="ECO:0007669"/>
    <property type="project" value="UniProtKB-KW"/>
</dbReference>